<accession>A0A8T3AED0</accession>
<dbReference type="Proteomes" id="UP000829196">
    <property type="component" value="Unassembled WGS sequence"/>
</dbReference>
<organism evidence="1 2">
    <name type="scientific">Dendrobium nobile</name>
    <name type="common">Orchid</name>
    <dbReference type="NCBI Taxonomy" id="94219"/>
    <lineage>
        <taxon>Eukaryota</taxon>
        <taxon>Viridiplantae</taxon>
        <taxon>Streptophyta</taxon>
        <taxon>Embryophyta</taxon>
        <taxon>Tracheophyta</taxon>
        <taxon>Spermatophyta</taxon>
        <taxon>Magnoliopsida</taxon>
        <taxon>Liliopsida</taxon>
        <taxon>Asparagales</taxon>
        <taxon>Orchidaceae</taxon>
        <taxon>Epidendroideae</taxon>
        <taxon>Malaxideae</taxon>
        <taxon>Dendrobiinae</taxon>
        <taxon>Dendrobium</taxon>
    </lineage>
</organism>
<comment type="caution">
    <text evidence="1">The sequence shown here is derived from an EMBL/GenBank/DDBJ whole genome shotgun (WGS) entry which is preliminary data.</text>
</comment>
<evidence type="ECO:0000313" key="2">
    <source>
        <dbReference type="Proteomes" id="UP000829196"/>
    </source>
</evidence>
<keyword evidence="2" id="KW-1185">Reference proteome</keyword>
<gene>
    <name evidence="1" type="ORF">KFK09_024263</name>
</gene>
<reference evidence="1" key="1">
    <citation type="journal article" date="2022" name="Front. Genet.">
        <title>Chromosome-Scale Assembly of the Dendrobium nobile Genome Provides Insights Into the Molecular Mechanism of the Biosynthesis of the Medicinal Active Ingredient of Dendrobium.</title>
        <authorList>
            <person name="Xu Q."/>
            <person name="Niu S.-C."/>
            <person name="Li K.-L."/>
            <person name="Zheng P.-J."/>
            <person name="Zhang X.-J."/>
            <person name="Jia Y."/>
            <person name="Liu Y."/>
            <person name="Niu Y.-X."/>
            <person name="Yu L.-H."/>
            <person name="Chen D.-F."/>
            <person name="Zhang G.-Q."/>
        </authorList>
    </citation>
    <scope>NUCLEOTIDE SEQUENCE</scope>
    <source>
        <tissue evidence="1">Leaf</tissue>
    </source>
</reference>
<name>A0A8T3AED0_DENNO</name>
<evidence type="ECO:0000313" key="1">
    <source>
        <dbReference type="EMBL" id="KAI0494132.1"/>
    </source>
</evidence>
<protein>
    <submittedName>
        <fullName evidence="1">Uncharacterized protein</fullName>
    </submittedName>
</protein>
<sequence>MGGFFDDAVAVFKTNANVEAVGGRAASSPSTLSPLATYKLRRPSSFASRRAGRRWRLQWRR</sequence>
<proteinExistence type="predicted"/>
<dbReference type="AlphaFoldDB" id="A0A8T3AED0"/>
<dbReference type="EMBL" id="JAGYWB010000017">
    <property type="protein sequence ID" value="KAI0494132.1"/>
    <property type="molecule type" value="Genomic_DNA"/>
</dbReference>